<evidence type="ECO:0000256" key="5">
    <source>
        <dbReference type="PIRSR" id="PIRSR036492-1"/>
    </source>
</evidence>
<reference evidence="9" key="1">
    <citation type="submission" date="2020-03" db="EMBL/GenBank/DDBJ databases">
        <authorList>
            <person name="Guo F."/>
        </authorList>
    </citation>
    <scope>NUCLEOTIDE SEQUENCE</scope>
    <source>
        <strain evidence="9">JCM 30134</strain>
    </source>
</reference>
<proteinExistence type="inferred from homology"/>
<dbReference type="AlphaFoldDB" id="A0A9E5MGU9"/>
<dbReference type="InterPro" id="IPR015590">
    <property type="entry name" value="Aldehyde_DH_dom"/>
</dbReference>
<dbReference type="GO" id="GO:0004029">
    <property type="term" value="F:aldehyde dehydrogenase (NAD+) activity"/>
    <property type="evidence" value="ECO:0007669"/>
    <property type="project" value="TreeGrafter"/>
</dbReference>
<dbReference type="GO" id="GO:0005737">
    <property type="term" value="C:cytoplasm"/>
    <property type="evidence" value="ECO:0007669"/>
    <property type="project" value="TreeGrafter"/>
</dbReference>
<gene>
    <name evidence="9" type="ORF">G8770_06375</name>
</gene>
<name>A0A9E5MGU9_9GAMM</name>
<dbReference type="PIRSF" id="PIRSF036492">
    <property type="entry name" value="ALDH"/>
    <property type="match status" value="1"/>
</dbReference>
<dbReference type="PANTHER" id="PTHR43570:SF20">
    <property type="entry name" value="ALDEHYDE DEHYDROGENASE ALDX-RELATED"/>
    <property type="match status" value="1"/>
</dbReference>
<evidence type="ECO:0000259" key="8">
    <source>
        <dbReference type="Pfam" id="PF00171"/>
    </source>
</evidence>
<comment type="caution">
    <text evidence="9">The sequence shown here is derived from an EMBL/GenBank/DDBJ whole genome shotgun (WGS) entry which is preliminary data.</text>
</comment>
<evidence type="ECO:0000256" key="4">
    <source>
        <dbReference type="PIRNR" id="PIRNR036492"/>
    </source>
</evidence>
<evidence type="ECO:0000256" key="6">
    <source>
        <dbReference type="PROSITE-ProRule" id="PRU10007"/>
    </source>
</evidence>
<evidence type="ECO:0000256" key="2">
    <source>
        <dbReference type="ARBA" id="ARBA00023002"/>
    </source>
</evidence>
<organism evidence="9 10">
    <name type="scientific">Pseudomaricurvus hydrocarbonicus</name>
    <dbReference type="NCBI Taxonomy" id="1470433"/>
    <lineage>
        <taxon>Bacteria</taxon>
        <taxon>Pseudomonadati</taxon>
        <taxon>Pseudomonadota</taxon>
        <taxon>Gammaproteobacteria</taxon>
        <taxon>Cellvibrionales</taxon>
        <taxon>Cellvibrionaceae</taxon>
        <taxon>Pseudomaricurvus</taxon>
    </lineage>
</organism>
<sequence>MNQSLNFDNITIPQEFTDTFAEQKAYFREHRNPSYQERVADLKALHRMLVENREALIEAVNNDYGCRSRFETIFTELLLNQEGILDTIKHLKKWMKPQKRSLDPTQYPLAKARVIPQPLGVVGIVVPWNFPISMAFAPLSGIFAAGNTAMIKMSENSNHLARLFKELAPRYFAAGKLTFFEDGNGRGPAFTKLPFDHLFFTGSPATAKSVMANCAHNLTPVTLELGGKSPAVVDANYNLTKAAERIMWVKMLNAGQICTNVDYLFLPEGKEEAFVEEARRICNARYPDINNGDYTAVIDQRSYDRLQETLEDARSKGARIINLFEGQQPDASRRIFPPHVVLGATDDMLVMQREVFGPLLPVKTYRDRSQVVDYIDAGHRPLAFYVYTDDKKLADWYIDNTMSGGVTVNDGLIHAGVHSLPFGGVGNSGMGHYHGYEGFTTFSKMRPVFYQGPIRALNMLMPPYAGKPTKLLNMMLKMKS</sequence>
<dbReference type="InterPro" id="IPR029510">
    <property type="entry name" value="Ald_DH_CS_GLU"/>
</dbReference>
<dbReference type="InterPro" id="IPR016162">
    <property type="entry name" value="Ald_DH_N"/>
</dbReference>
<feature type="active site" evidence="5">
    <location>
        <position position="258"/>
    </location>
</feature>
<accession>A0A9E5MGU9</accession>
<feature type="active site" evidence="5 6">
    <location>
        <position position="224"/>
    </location>
</feature>
<dbReference type="RefSeq" id="WP_167183437.1">
    <property type="nucleotide sequence ID" value="NZ_JAAONZ010000003.1"/>
</dbReference>
<dbReference type="CDD" id="cd07133">
    <property type="entry name" value="ALDH_CALDH_CalB"/>
    <property type="match status" value="1"/>
</dbReference>
<dbReference type="InterPro" id="IPR016161">
    <property type="entry name" value="Ald_DH/histidinol_DH"/>
</dbReference>
<dbReference type="Gene3D" id="3.40.309.10">
    <property type="entry name" value="Aldehyde Dehydrogenase, Chain A, domain 2"/>
    <property type="match status" value="1"/>
</dbReference>
<feature type="domain" description="Aldehyde dehydrogenase" evidence="8">
    <location>
        <begin position="20"/>
        <end position="446"/>
    </location>
</feature>
<dbReference type="EMBL" id="JAAONZ010000003">
    <property type="protein sequence ID" value="NHO65166.1"/>
    <property type="molecule type" value="Genomic_DNA"/>
</dbReference>
<dbReference type="SUPFAM" id="SSF53720">
    <property type="entry name" value="ALDH-like"/>
    <property type="match status" value="1"/>
</dbReference>
<dbReference type="Pfam" id="PF00171">
    <property type="entry name" value="Aldedh"/>
    <property type="match status" value="1"/>
</dbReference>
<evidence type="ECO:0000313" key="9">
    <source>
        <dbReference type="EMBL" id="NHO65166.1"/>
    </source>
</evidence>
<dbReference type="Gene3D" id="3.40.605.10">
    <property type="entry name" value="Aldehyde Dehydrogenase, Chain A, domain 1"/>
    <property type="match status" value="1"/>
</dbReference>
<dbReference type="GO" id="GO:0006081">
    <property type="term" value="P:aldehyde metabolic process"/>
    <property type="evidence" value="ECO:0007669"/>
    <property type="project" value="InterPro"/>
</dbReference>
<protein>
    <recommendedName>
        <fullName evidence="4">Aldehyde dehydrogenase</fullName>
    </recommendedName>
</protein>
<comment type="similarity">
    <text evidence="1 4 7">Belongs to the aldehyde dehydrogenase family.</text>
</comment>
<keyword evidence="3" id="KW-0520">NAD</keyword>
<keyword evidence="2 4" id="KW-0560">Oxidoreductase</keyword>
<dbReference type="Proteomes" id="UP000787472">
    <property type="component" value="Unassembled WGS sequence"/>
</dbReference>
<dbReference type="PANTHER" id="PTHR43570">
    <property type="entry name" value="ALDEHYDE DEHYDROGENASE"/>
    <property type="match status" value="1"/>
</dbReference>
<dbReference type="PROSITE" id="PS00687">
    <property type="entry name" value="ALDEHYDE_DEHYDR_GLU"/>
    <property type="match status" value="1"/>
</dbReference>
<evidence type="ECO:0000313" key="10">
    <source>
        <dbReference type="Proteomes" id="UP000787472"/>
    </source>
</evidence>
<evidence type="ECO:0000256" key="3">
    <source>
        <dbReference type="ARBA" id="ARBA00023027"/>
    </source>
</evidence>
<evidence type="ECO:0000256" key="1">
    <source>
        <dbReference type="ARBA" id="ARBA00009986"/>
    </source>
</evidence>
<evidence type="ECO:0000256" key="7">
    <source>
        <dbReference type="RuleBase" id="RU003345"/>
    </source>
</evidence>
<keyword evidence="10" id="KW-1185">Reference proteome</keyword>
<dbReference type="InterPro" id="IPR012394">
    <property type="entry name" value="Aldehyde_DH_NAD(P)"/>
</dbReference>
<dbReference type="InterPro" id="IPR016163">
    <property type="entry name" value="Ald_DH_C"/>
</dbReference>